<dbReference type="InterPro" id="IPR022324">
    <property type="entry name" value="Bacilysin_exporter_BacE_put"/>
</dbReference>
<feature type="transmembrane region" description="Helical" evidence="7">
    <location>
        <begin position="253"/>
        <end position="274"/>
    </location>
</feature>
<dbReference type="AlphaFoldDB" id="A0A0K1JQ55"/>
<proteinExistence type="predicted"/>
<feature type="compositionally biased region" description="Polar residues" evidence="6">
    <location>
        <begin position="399"/>
        <end position="424"/>
    </location>
</feature>
<keyword evidence="5 7" id="KW-0472">Membrane</keyword>
<dbReference type="PANTHER" id="PTHR23513:SF11">
    <property type="entry name" value="STAPHYLOFERRIN A TRANSPORTER"/>
    <property type="match status" value="1"/>
</dbReference>
<gene>
    <name evidence="8" type="ORF">VV02_11695</name>
</gene>
<dbReference type="PRINTS" id="PR01988">
    <property type="entry name" value="EXPORTERBACE"/>
</dbReference>
<name>A0A0K1JQ55_9MICO</name>
<sequence length="424" mass="44513">MQGEGWAVWRHRDFRWLATGQGLSWLGDAFQPIALAAGVLLHDGSKTDLGIILTLSMVTRVVCMLAGGVWADRLMPQRIMVVADIVRLGAALGIAALFASGAWSVASLAALAMVSSAAGAFFMPAFIALKPNLVPTAERQTANAMLTMLQTGAMIVGSATGGALVALTGSATGFLINGVSFVASAVCVTRVRVQPVRQERTGFFDELRGGLRAITSRPWLRAGILGATAYHLGNGMLLVLIPSIAIHELGGPTALGLIEAATGVGGLIGGIVAMRIKVGRPLLLAWPMLAALPLGLLSYVWPQRLAVVLMCTVAGYLALMFLEVLWETAIQHHVPQEQLARVGSWDSLLSWVIFPLGSSLAGPFADTFGTKQVFAVACSYMAVAALSPLLTRQTRELRSSSTPSAPRTAQPSVSSESMVSLTGS</sequence>
<evidence type="ECO:0000256" key="1">
    <source>
        <dbReference type="ARBA" id="ARBA00004651"/>
    </source>
</evidence>
<keyword evidence="2" id="KW-1003">Cell membrane</keyword>
<feature type="transmembrane region" description="Helical" evidence="7">
    <location>
        <begin position="173"/>
        <end position="191"/>
    </location>
</feature>
<evidence type="ECO:0000313" key="9">
    <source>
        <dbReference type="Proteomes" id="UP000066480"/>
    </source>
</evidence>
<feature type="transmembrane region" description="Helical" evidence="7">
    <location>
        <begin position="281"/>
        <end position="301"/>
    </location>
</feature>
<dbReference type="Pfam" id="PF07690">
    <property type="entry name" value="MFS_1"/>
    <property type="match status" value="1"/>
</dbReference>
<dbReference type="Gene3D" id="1.20.1250.20">
    <property type="entry name" value="MFS general substrate transporter like domains"/>
    <property type="match status" value="1"/>
</dbReference>
<protein>
    <recommendedName>
        <fullName evidence="10">MFS transporter</fullName>
    </recommendedName>
</protein>
<dbReference type="SUPFAM" id="SSF103473">
    <property type="entry name" value="MFS general substrate transporter"/>
    <property type="match status" value="1"/>
</dbReference>
<comment type="subcellular location">
    <subcellularLocation>
        <location evidence="1">Cell membrane</location>
        <topology evidence="1">Multi-pass membrane protein</topology>
    </subcellularLocation>
</comment>
<feature type="transmembrane region" description="Helical" evidence="7">
    <location>
        <begin position="222"/>
        <end position="247"/>
    </location>
</feature>
<dbReference type="KEGG" id="lmoi:VV02_11695"/>
<feature type="transmembrane region" description="Helical" evidence="7">
    <location>
        <begin position="141"/>
        <end position="167"/>
    </location>
</feature>
<feature type="transmembrane region" description="Helical" evidence="7">
    <location>
        <begin position="105"/>
        <end position="129"/>
    </location>
</feature>
<feature type="region of interest" description="Disordered" evidence="6">
    <location>
        <begin position="396"/>
        <end position="424"/>
    </location>
</feature>
<dbReference type="Proteomes" id="UP000066480">
    <property type="component" value="Chromosome"/>
</dbReference>
<dbReference type="InterPro" id="IPR011701">
    <property type="entry name" value="MFS"/>
</dbReference>
<evidence type="ECO:0000256" key="3">
    <source>
        <dbReference type="ARBA" id="ARBA00022692"/>
    </source>
</evidence>
<keyword evidence="9" id="KW-1185">Reference proteome</keyword>
<evidence type="ECO:0000256" key="6">
    <source>
        <dbReference type="SAM" id="MobiDB-lite"/>
    </source>
</evidence>
<keyword evidence="3 7" id="KW-0812">Transmembrane</keyword>
<evidence type="ECO:0000256" key="5">
    <source>
        <dbReference type="ARBA" id="ARBA00023136"/>
    </source>
</evidence>
<feature type="transmembrane region" description="Helical" evidence="7">
    <location>
        <begin position="307"/>
        <end position="326"/>
    </location>
</feature>
<feature type="transmembrane region" description="Helical" evidence="7">
    <location>
        <begin position="78"/>
        <end position="99"/>
    </location>
</feature>
<dbReference type="InterPro" id="IPR036259">
    <property type="entry name" value="MFS_trans_sf"/>
</dbReference>
<evidence type="ECO:0000256" key="4">
    <source>
        <dbReference type="ARBA" id="ARBA00022989"/>
    </source>
</evidence>
<feature type="transmembrane region" description="Helical" evidence="7">
    <location>
        <begin position="347"/>
        <end position="365"/>
    </location>
</feature>
<dbReference type="GO" id="GO:0005886">
    <property type="term" value="C:plasma membrane"/>
    <property type="evidence" value="ECO:0007669"/>
    <property type="project" value="UniProtKB-SubCell"/>
</dbReference>
<evidence type="ECO:0008006" key="10">
    <source>
        <dbReference type="Google" id="ProtNLM"/>
    </source>
</evidence>
<dbReference type="EMBL" id="CP011112">
    <property type="protein sequence ID" value="AKU18851.1"/>
    <property type="molecule type" value="Genomic_DNA"/>
</dbReference>
<feature type="transmembrane region" description="Helical" evidence="7">
    <location>
        <begin position="49"/>
        <end position="71"/>
    </location>
</feature>
<dbReference type="CDD" id="cd06173">
    <property type="entry name" value="MFS_MefA_like"/>
    <property type="match status" value="1"/>
</dbReference>
<reference evidence="8 9" key="1">
    <citation type="submission" date="2015-03" db="EMBL/GenBank/DDBJ databases">
        <title>Luteipulveratus halotolerans sp. nov., a novel actinobacterium (Dermacoccaceae) from Sarawak, Malaysia.</title>
        <authorList>
            <person name="Juboi H."/>
            <person name="Basik A."/>
            <person name="Shamsul S.S."/>
            <person name="Arnold P."/>
            <person name="Schmitt E.K."/>
            <person name="Sanglier J.-J."/>
            <person name="Yeo T."/>
        </authorList>
    </citation>
    <scope>NUCLEOTIDE SEQUENCE [LARGE SCALE GENOMIC DNA]</scope>
    <source>
        <strain evidence="8 9">MN07-A0370</strain>
    </source>
</reference>
<dbReference type="STRING" id="571913.VV02_11695"/>
<feature type="transmembrane region" description="Helical" evidence="7">
    <location>
        <begin position="371"/>
        <end position="390"/>
    </location>
</feature>
<accession>A0A0K1JQ55</accession>
<evidence type="ECO:0000313" key="8">
    <source>
        <dbReference type="EMBL" id="AKU18851.1"/>
    </source>
</evidence>
<evidence type="ECO:0000256" key="7">
    <source>
        <dbReference type="SAM" id="Phobius"/>
    </source>
</evidence>
<organism evidence="8 9">
    <name type="scientific">Luteipulveratus mongoliensis</name>
    <dbReference type="NCBI Taxonomy" id="571913"/>
    <lineage>
        <taxon>Bacteria</taxon>
        <taxon>Bacillati</taxon>
        <taxon>Actinomycetota</taxon>
        <taxon>Actinomycetes</taxon>
        <taxon>Micrococcales</taxon>
        <taxon>Dermacoccaceae</taxon>
        <taxon>Luteipulveratus</taxon>
    </lineage>
</organism>
<keyword evidence="4 7" id="KW-1133">Transmembrane helix</keyword>
<dbReference type="PANTHER" id="PTHR23513">
    <property type="entry name" value="INTEGRAL MEMBRANE EFFLUX PROTEIN-RELATED"/>
    <property type="match status" value="1"/>
</dbReference>
<evidence type="ECO:0000256" key="2">
    <source>
        <dbReference type="ARBA" id="ARBA00022475"/>
    </source>
</evidence>
<dbReference type="GO" id="GO:0022857">
    <property type="term" value="F:transmembrane transporter activity"/>
    <property type="evidence" value="ECO:0007669"/>
    <property type="project" value="InterPro"/>
</dbReference>